<evidence type="ECO:0000256" key="8">
    <source>
        <dbReference type="SAM" id="Coils"/>
    </source>
</evidence>
<dbReference type="PROSITE" id="PS51272">
    <property type="entry name" value="SLH"/>
    <property type="match status" value="3"/>
</dbReference>
<dbReference type="Gene3D" id="2.60.40.1190">
    <property type="match status" value="1"/>
</dbReference>
<dbReference type="PANTHER" id="PTHR36447:SF2">
    <property type="entry name" value="BETA-GALACTOSIDASE YESZ"/>
    <property type="match status" value="1"/>
</dbReference>
<dbReference type="InterPro" id="IPR001119">
    <property type="entry name" value="SLH_dom"/>
</dbReference>
<keyword evidence="12" id="KW-1185">Reference proteome</keyword>
<feature type="chain" id="PRO_5025592357" description="beta-galactosidase" evidence="9">
    <location>
        <begin position="32"/>
        <end position="1890"/>
    </location>
</feature>
<dbReference type="CDD" id="cd03143">
    <property type="entry name" value="A4_beta-galactosidase_middle_domain"/>
    <property type="match status" value="1"/>
</dbReference>
<dbReference type="GO" id="GO:0016052">
    <property type="term" value="P:carbohydrate catabolic process"/>
    <property type="evidence" value="ECO:0007669"/>
    <property type="project" value="InterPro"/>
</dbReference>
<keyword evidence="6" id="KW-0862">Zinc</keyword>
<evidence type="ECO:0000256" key="9">
    <source>
        <dbReference type="SAM" id="SignalP"/>
    </source>
</evidence>
<evidence type="ECO:0000256" key="5">
    <source>
        <dbReference type="ARBA" id="ARBA00022801"/>
    </source>
</evidence>
<keyword evidence="7" id="KW-0326">Glycosidase</keyword>
<dbReference type="Pfam" id="PF08532">
    <property type="entry name" value="Glyco_hydro_42M"/>
    <property type="match status" value="1"/>
</dbReference>
<keyword evidence="8" id="KW-0175">Coiled coil</keyword>
<dbReference type="InterPro" id="IPR029062">
    <property type="entry name" value="Class_I_gatase-like"/>
</dbReference>
<comment type="similarity">
    <text evidence="2">Belongs to the glycosyl hydrolase 42 family.</text>
</comment>
<dbReference type="GO" id="GO:0046872">
    <property type="term" value="F:metal ion binding"/>
    <property type="evidence" value="ECO:0007669"/>
    <property type="project" value="UniProtKB-KW"/>
</dbReference>
<dbReference type="SUPFAM" id="SSF52317">
    <property type="entry name" value="Class I glutamine amidotransferase-like"/>
    <property type="match status" value="1"/>
</dbReference>
<dbReference type="GO" id="GO:0004565">
    <property type="term" value="F:beta-galactosidase activity"/>
    <property type="evidence" value="ECO:0007669"/>
    <property type="project" value="UniProtKB-EC"/>
</dbReference>
<feature type="coiled-coil region" evidence="8">
    <location>
        <begin position="774"/>
        <end position="801"/>
    </location>
</feature>
<evidence type="ECO:0000256" key="2">
    <source>
        <dbReference type="ARBA" id="ARBA00005940"/>
    </source>
</evidence>
<feature type="domain" description="SLH" evidence="10">
    <location>
        <begin position="1707"/>
        <end position="1765"/>
    </location>
</feature>
<dbReference type="Proteomes" id="UP000479114">
    <property type="component" value="Chromosome"/>
</dbReference>
<dbReference type="InterPro" id="IPR017853">
    <property type="entry name" value="GH"/>
</dbReference>
<dbReference type="EC" id="3.2.1.23" evidence="3"/>
<dbReference type="Gene3D" id="2.60.120.260">
    <property type="entry name" value="Galactose-binding domain-like"/>
    <property type="match status" value="1"/>
</dbReference>
<dbReference type="Pfam" id="PF13290">
    <property type="entry name" value="CHB_HEX_C_1"/>
    <property type="match status" value="1"/>
</dbReference>
<evidence type="ECO:0000256" key="4">
    <source>
        <dbReference type="ARBA" id="ARBA00022723"/>
    </source>
</evidence>
<dbReference type="InterPro" id="IPR013529">
    <property type="entry name" value="Glyco_hydro_42_N"/>
</dbReference>
<comment type="catalytic activity">
    <reaction evidence="1">
        <text>Hydrolysis of terminal non-reducing beta-D-galactose residues in beta-D-galactosides.</text>
        <dbReference type="EC" id="3.2.1.23"/>
    </reaction>
</comment>
<keyword evidence="5" id="KW-0378">Hydrolase</keyword>
<dbReference type="GO" id="GO:0009341">
    <property type="term" value="C:beta-galactosidase complex"/>
    <property type="evidence" value="ECO:0007669"/>
    <property type="project" value="InterPro"/>
</dbReference>
<name>A0A6C0NX52_9BACL</name>
<accession>A0A6C0NX52</accession>
<gene>
    <name evidence="11" type="ORF">GZH47_07965</name>
</gene>
<keyword evidence="9" id="KW-0732">Signal</keyword>
<dbReference type="SUPFAM" id="SSF51445">
    <property type="entry name" value="(Trans)glycosidases"/>
    <property type="match status" value="1"/>
</dbReference>
<evidence type="ECO:0000313" key="12">
    <source>
        <dbReference type="Proteomes" id="UP000479114"/>
    </source>
</evidence>
<dbReference type="SUPFAM" id="SSF49344">
    <property type="entry name" value="CBD9-like"/>
    <property type="match status" value="1"/>
</dbReference>
<evidence type="ECO:0000256" key="7">
    <source>
        <dbReference type="ARBA" id="ARBA00023295"/>
    </source>
</evidence>
<dbReference type="Gene3D" id="3.20.20.80">
    <property type="entry name" value="Glycosidases"/>
    <property type="match status" value="1"/>
</dbReference>
<dbReference type="Pfam" id="PF02449">
    <property type="entry name" value="Glyco_hydro_42"/>
    <property type="match status" value="1"/>
</dbReference>
<proteinExistence type="inferred from homology"/>
<dbReference type="RefSeq" id="WP_162639609.1">
    <property type="nucleotide sequence ID" value="NZ_CP048286.1"/>
</dbReference>
<dbReference type="InterPro" id="IPR003476">
    <property type="entry name" value="Glyco_hydro_42"/>
</dbReference>
<keyword evidence="4" id="KW-0479">Metal-binding</keyword>
<feature type="domain" description="SLH" evidence="10">
    <location>
        <begin position="1766"/>
        <end position="1829"/>
    </location>
</feature>
<dbReference type="Pfam" id="PF00395">
    <property type="entry name" value="SLH"/>
    <property type="match status" value="3"/>
</dbReference>
<organism evidence="11 12">
    <name type="scientific">Paenibacillus rhizovicinus</name>
    <dbReference type="NCBI Taxonomy" id="2704463"/>
    <lineage>
        <taxon>Bacteria</taxon>
        <taxon>Bacillati</taxon>
        <taxon>Bacillota</taxon>
        <taxon>Bacilli</taxon>
        <taxon>Bacillales</taxon>
        <taxon>Paenibacillaceae</taxon>
        <taxon>Paenibacillus</taxon>
    </lineage>
</organism>
<dbReference type="InterPro" id="IPR010502">
    <property type="entry name" value="Carb-bd_dom_fam9"/>
</dbReference>
<dbReference type="GO" id="GO:0030246">
    <property type="term" value="F:carbohydrate binding"/>
    <property type="evidence" value="ECO:0007669"/>
    <property type="project" value="InterPro"/>
</dbReference>
<dbReference type="PANTHER" id="PTHR36447">
    <property type="entry name" value="BETA-GALACTOSIDASE GANA"/>
    <property type="match status" value="1"/>
</dbReference>
<protein>
    <recommendedName>
        <fullName evidence="3">beta-galactosidase</fullName>
        <ecNumber evidence="3">3.2.1.23</ecNumber>
    </recommendedName>
</protein>
<evidence type="ECO:0000256" key="6">
    <source>
        <dbReference type="ARBA" id="ARBA00022833"/>
    </source>
</evidence>
<dbReference type="CDD" id="cd09621">
    <property type="entry name" value="CBM9_like_5"/>
    <property type="match status" value="1"/>
</dbReference>
<dbReference type="InterPro" id="IPR013738">
    <property type="entry name" value="Beta_galactosidase_Trimer"/>
</dbReference>
<reference evidence="11 12" key="1">
    <citation type="submission" date="2020-02" db="EMBL/GenBank/DDBJ databases">
        <title>Paenibacillus sp. nov., isolated from rhizosphere soil of tomato.</title>
        <authorList>
            <person name="Weon H.-Y."/>
            <person name="Lee S.A."/>
        </authorList>
    </citation>
    <scope>NUCLEOTIDE SEQUENCE [LARGE SCALE GENOMIC DNA]</scope>
    <source>
        <strain evidence="11 12">14171R-81</strain>
    </source>
</reference>
<dbReference type="Gene3D" id="3.40.50.880">
    <property type="match status" value="1"/>
</dbReference>
<evidence type="ECO:0000256" key="3">
    <source>
        <dbReference type="ARBA" id="ARBA00012756"/>
    </source>
</evidence>
<evidence type="ECO:0000259" key="10">
    <source>
        <dbReference type="PROSITE" id="PS51272"/>
    </source>
</evidence>
<evidence type="ECO:0000256" key="1">
    <source>
        <dbReference type="ARBA" id="ARBA00001412"/>
    </source>
</evidence>
<dbReference type="EMBL" id="CP048286">
    <property type="protein sequence ID" value="QHW30800.1"/>
    <property type="molecule type" value="Genomic_DNA"/>
</dbReference>
<evidence type="ECO:0000313" key="11">
    <source>
        <dbReference type="EMBL" id="QHW30800.1"/>
    </source>
</evidence>
<sequence length="1890" mass="199811">MLRRINAIVLSAGLLLGATGLGMLPAERAHAADGPEGIQEVLLNGFENAAEWGGNDDGVIRTADATDKTQGSQSIDVTFPVPAKAGGNQWREFSWDTSASPVDLSDATDLKVDIKPTGGTAPLHFKLIDAAGGGIYEDYLPVLNADAWNTFTLDFSAIPAQNRAAISKIIFYVFNGDDVGGRSAVDFKFDNLRVDKPVVPLSEMLVNGFDNAADWAPNWGDMTTAADTADKTEGKQSYDVTFPAPSGGPFWKEIHWDTTALPVDLSSAETLQFDLKPVGTPTTGDMEPLRFKLDNGGVLYEDAIPTHTLQNGSNPWTVTEGQDGWRTYSLDLTKLQGDRSAIRYFIFYVWNQDGTIAGRPSVEYKFDNLRVMTHQVQGVTASPAPSAVTAGTPVALSTASVGASIYYTTDGTDPRSSASRTKYVSPIVVNETTNIRAYAEIAGSRSAVGVYKYTLGTGVPGEELFSLNNGVADTADRMVAGIRNPASVGEDGFVNDWSGAASFKLPSDAGRQVKMSGWNGSDDLSADVSLAYDHDNLYLHAVVKDDVQSDKSGGDIWRGDGIQMAFSADGYAYGPEYGFSYNGGSPSKFRWSSGSAKLDVDSVKLKATRDENAKLTTYDIAMPWLAALPAAPNGTVPFTLLINDNDGSDRKGYIEWTPGIGVSPKDATSMGTLALLDADTTWAATLHGPNNGVSGTPYDYVLALPNFGESEAQFHVSVPAANVTADVTVPAGKVVKKTMQVTFAEPGDQAVTATVSKGSETREERIDVAVLRGADQLTEALDALNAKLPALEDLFAQAKAKGIPVAYETVNLAVIKNFIQYGKDDISHSYTSRADYVEGELEALYDEAETNLTAYLNGTKTAKAVPMYVTGRPTVSGGSLIAGTKAEGSDVTQQRPVFLTGYGHFSQAQKDIPQFSDLGANLIQMEIGPNSTVTAPAEGSDADFGIDTSSIASGVLPVLQSAADHNVGVSLLLSPHYFPDWALQKWPDLRNDNGGFLHYNINDPHAKEIVKAYLDTVVPMVKDSPALQSIVISNEPTYDTRTDSYAATQWPSFLEGKYGTIAALNALYGTSYGAFGEVPMPSAKTSTLPFYDWTVFNNKYFSDWHAWMAGIIHELAPDVPVSAKIMAKLDDAVTLGVDPEDFAGFSDLNGDDNWNFLGTGVSGFTKENQFYDLQNSLRQAPVFNSETHVIADRDTVYSPEQAKHVATSLFQSAVHGKSASAIWVWERTYDVNSDFYGSILERPDVVKEVGKTNLDLNRLAYEVTALQNVKPQAAILYSLPSLVYSGSYQDTVDKAYDALALSGQKPGFVSEQQAKDGGLDAYKLLIVPQATNVEASTLNAIQAFVAKGGKVIVVGSDSLAKDENNQPSDAAARSAVIAGSNVLSDASALKQTVREALASLKLMSVQLIDKSTGQLVDGVEWQSAVYKGKLLIDIADYDSASASKNIGIVVNGKPAGTAAELINGGTVNAGEFAIELEKPYLLQLAVNAGNGSSDGGGAGAVLPSAPNTVNDAVIGIAPTLDGGLAKGAITADEFAKAVEQAAAKGSHDAIVALQAAAGAKGYSLQVPASAFAQGGQDGRLTVQTPAGSLMLPLGMFDEALVGDAKTIELTIAFTDAAELGEGVKQAVDVTIKIDGKAVHWNNADAPVTATIPYAPSDSEKANPDLLAVRYIDEAGHAVPVPSGRYDAAAGGMVFKATHFSRYAVVYANSHFGDIAAFGWAKQAIADVTAKGIMSGVSDTRFVPGQSISRAAFTDALVKALGLSASFEGNFGDVPSLSAYYESIGVARELGIAKGAGGGLFRPDAPISRQEMAALVVRAMKAAGLKADSGTAADLKAFADAQKVAAYAVLDMATLVKAGILKGDGKQLLPKDQVTRAQTAVLVDRLARLTS</sequence>
<dbReference type="InterPro" id="IPR059177">
    <property type="entry name" value="GH29D-like_dom"/>
</dbReference>
<dbReference type="KEGG" id="prz:GZH47_07965"/>
<feature type="signal peptide" evidence="9">
    <location>
        <begin position="1"/>
        <end position="31"/>
    </location>
</feature>
<feature type="domain" description="SLH" evidence="10">
    <location>
        <begin position="1834"/>
        <end position="1890"/>
    </location>
</feature>
<dbReference type="Pfam" id="PF06452">
    <property type="entry name" value="CBM9_1"/>
    <property type="match status" value="1"/>
</dbReference>